<dbReference type="AlphaFoldDB" id="A0A9P9HDJ1"/>
<evidence type="ECO:0000313" key="2">
    <source>
        <dbReference type="EMBL" id="KAH7254918.1"/>
    </source>
</evidence>
<dbReference type="OrthoDB" id="5087417at2759"/>
<sequence length="207" mass="22902">MGDTGPESAPTEASRHRTDTEAYKAETLEFLDKAWGEELWKPPATIPRRDGRGTPFPPNHPWTVGELDVLKDITIAALSRDIIPLSALYEPGGAIFEAAAESEQPRWCIKVCAKARRVVRGSVEPRLTKKEVLDMVMAGTLDGKVQVRVPVSSGGMKIGCPEHRGCLCRQPSLTFKQSVSDFGLSKDSRRGSVPELWDLDAFWDWRG</sequence>
<organism evidence="2 3">
    <name type="scientific">Fusarium solani</name>
    <name type="common">Filamentous fungus</name>
    <dbReference type="NCBI Taxonomy" id="169388"/>
    <lineage>
        <taxon>Eukaryota</taxon>
        <taxon>Fungi</taxon>
        <taxon>Dikarya</taxon>
        <taxon>Ascomycota</taxon>
        <taxon>Pezizomycotina</taxon>
        <taxon>Sordariomycetes</taxon>
        <taxon>Hypocreomycetidae</taxon>
        <taxon>Hypocreales</taxon>
        <taxon>Nectriaceae</taxon>
        <taxon>Fusarium</taxon>
        <taxon>Fusarium solani species complex</taxon>
    </lineage>
</organism>
<evidence type="ECO:0000313" key="3">
    <source>
        <dbReference type="Proteomes" id="UP000736672"/>
    </source>
</evidence>
<gene>
    <name evidence="2" type="ORF">B0J15DRAFT_595278</name>
</gene>
<comment type="caution">
    <text evidence="2">The sequence shown here is derived from an EMBL/GenBank/DDBJ whole genome shotgun (WGS) entry which is preliminary data.</text>
</comment>
<dbReference type="EMBL" id="JAGTJS010000010">
    <property type="protein sequence ID" value="KAH7254918.1"/>
    <property type="molecule type" value="Genomic_DNA"/>
</dbReference>
<feature type="region of interest" description="Disordered" evidence="1">
    <location>
        <begin position="1"/>
        <end position="21"/>
    </location>
</feature>
<protein>
    <submittedName>
        <fullName evidence="2">Uncharacterized protein</fullName>
    </submittedName>
</protein>
<proteinExistence type="predicted"/>
<reference evidence="2" key="1">
    <citation type="journal article" date="2021" name="Nat. Commun.">
        <title>Genetic determinants of endophytism in the Arabidopsis root mycobiome.</title>
        <authorList>
            <person name="Mesny F."/>
            <person name="Miyauchi S."/>
            <person name="Thiergart T."/>
            <person name="Pickel B."/>
            <person name="Atanasova L."/>
            <person name="Karlsson M."/>
            <person name="Huettel B."/>
            <person name="Barry K.W."/>
            <person name="Haridas S."/>
            <person name="Chen C."/>
            <person name="Bauer D."/>
            <person name="Andreopoulos W."/>
            <person name="Pangilinan J."/>
            <person name="LaButti K."/>
            <person name="Riley R."/>
            <person name="Lipzen A."/>
            <person name="Clum A."/>
            <person name="Drula E."/>
            <person name="Henrissat B."/>
            <person name="Kohler A."/>
            <person name="Grigoriev I.V."/>
            <person name="Martin F.M."/>
            <person name="Hacquard S."/>
        </authorList>
    </citation>
    <scope>NUCLEOTIDE SEQUENCE</scope>
    <source>
        <strain evidence="2">FSSC 5 MPI-SDFR-AT-0091</strain>
    </source>
</reference>
<accession>A0A9P9HDJ1</accession>
<keyword evidence="3" id="KW-1185">Reference proteome</keyword>
<evidence type="ECO:0000256" key="1">
    <source>
        <dbReference type="SAM" id="MobiDB-lite"/>
    </source>
</evidence>
<name>A0A9P9HDJ1_FUSSL</name>
<dbReference type="Proteomes" id="UP000736672">
    <property type="component" value="Unassembled WGS sequence"/>
</dbReference>